<sequence length="70" mass="7415">MLQGDSVSDRPDLALPPDERATSTASSTSPPGSGQSENVASSRLSRARYVARREVGSDTESPPGRPTKWT</sequence>
<dbReference type="EMBL" id="JANSHE010002297">
    <property type="protein sequence ID" value="KAJ2993136.1"/>
    <property type="molecule type" value="Genomic_DNA"/>
</dbReference>
<gene>
    <name evidence="1" type="ORF">NUW54_g7774</name>
</gene>
<proteinExistence type="predicted"/>
<protein>
    <submittedName>
        <fullName evidence="1">Uncharacterized protein</fullName>
    </submittedName>
</protein>
<comment type="caution">
    <text evidence="1">The sequence shown here is derived from an EMBL/GenBank/DDBJ whole genome shotgun (WGS) entry which is preliminary data.</text>
</comment>
<reference evidence="1" key="1">
    <citation type="submission" date="2022-08" db="EMBL/GenBank/DDBJ databases">
        <title>Genome Sequence of Pycnoporus sanguineus.</title>
        <authorList>
            <person name="Buettner E."/>
        </authorList>
    </citation>
    <scope>NUCLEOTIDE SEQUENCE</scope>
    <source>
        <strain evidence="1">CG-C14</strain>
    </source>
</reference>
<name>A0ACC1PII9_9APHY</name>
<organism evidence="1 2">
    <name type="scientific">Trametes sanguinea</name>
    <dbReference type="NCBI Taxonomy" id="158606"/>
    <lineage>
        <taxon>Eukaryota</taxon>
        <taxon>Fungi</taxon>
        <taxon>Dikarya</taxon>
        <taxon>Basidiomycota</taxon>
        <taxon>Agaricomycotina</taxon>
        <taxon>Agaricomycetes</taxon>
        <taxon>Polyporales</taxon>
        <taxon>Polyporaceae</taxon>
        <taxon>Trametes</taxon>
    </lineage>
</organism>
<accession>A0ACC1PII9</accession>
<keyword evidence="2" id="KW-1185">Reference proteome</keyword>
<evidence type="ECO:0000313" key="2">
    <source>
        <dbReference type="Proteomes" id="UP001144978"/>
    </source>
</evidence>
<dbReference type="Proteomes" id="UP001144978">
    <property type="component" value="Unassembled WGS sequence"/>
</dbReference>
<evidence type="ECO:0000313" key="1">
    <source>
        <dbReference type="EMBL" id="KAJ2993136.1"/>
    </source>
</evidence>